<dbReference type="AlphaFoldDB" id="A0A9W6QPH0"/>
<reference evidence="1" key="1">
    <citation type="submission" date="2023-02" db="EMBL/GenBank/DDBJ databases">
        <title>Actinokineospora globicatena NBRC 15670.</title>
        <authorList>
            <person name="Ichikawa N."/>
            <person name="Sato H."/>
            <person name="Tonouchi N."/>
        </authorList>
    </citation>
    <scope>NUCLEOTIDE SEQUENCE</scope>
    <source>
        <strain evidence="1">NBRC 15670</strain>
    </source>
</reference>
<sequence length="107" mass="10896">MSIMLSLPRFAVVLIATGVLLLIAGAVLMFAPASTPNVAGIPQPCGNAASGVADSVPPGLRRNCADELATTRVTSWSVLGAGILTISATLITSTRRRPPAQTARTAI</sequence>
<dbReference type="EMBL" id="BSSD01000007">
    <property type="protein sequence ID" value="GLW93761.1"/>
    <property type="molecule type" value="Genomic_DNA"/>
</dbReference>
<gene>
    <name evidence="1" type="ORF">Aglo03_45770</name>
</gene>
<comment type="caution">
    <text evidence="1">The sequence shown here is derived from an EMBL/GenBank/DDBJ whole genome shotgun (WGS) entry which is preliminary data.</text>
</comment>
<protein>
    <submittedName>
        <fullName evidence="1">Uncharacterized protein</fullName>
    </submittedName>
</protein>
<name>A0A9W6QPH0_9PSEU</name>
<organism evidence="1 2">
    <name type="scientific">Actinokineospora globicatena</name>
    <dbReference type="NCBI Taxonomy" id="103729"/>
    <lineage>
        <taxon>Bacteria</taxon>
        <taxon>Bacillati</taxon>
        <taxon>Actinomycetota</taxon>
        <taxon>Actinomycetes</taxon>
        <taxon>Pseudonocardiales</taxon>
        <taxon>Pseudonocardiaceae</taxon>
        <taxon>Actinokineospora</taxon>
    </lineage>
</organism>
<dbReference type="Proteomes" id="UP001165042">
    <property type="component" value="Unassembled WGS sequence"/>
</dbReference>
<evidence type="ECO:0000313" key="1">
    <source>
        <dbReference type="EMBL" id="GLW93761.1"/>
    </source>
</evidence>
<keyword evidence="2" id="KW-1185">Reference proteome</keyword>
<accession>A0A9W6QPH0</accession>
<proteinExistence type="predicted"/>
<evidence type="ECO:0000313" key="2">
    <source>
        <dbReference type="Proteomes" id="UP001165042"/>
    </source>
</evidence>